<dbReference type="EMBL" id="JACGWL010000010">
    <property type="protein sequence ID" value="KAK4394324.1"/>
    <property type="molecule type" value="Genomic_DNA"/>
</dbReference>
<evidence type="ECO:0000313" key="2">
    <source>
        <dbReference type="Proteomes" id="UP001289374"/>
    </source>
</evidence>
<reference evidence="1" key="1">
    <citation type="submission" date="2020-06" db="EMBL/GenBank/DDBJ databases">
        <authorList>
            <person name="Li T."/>
            <person name="Hu X."/>
            <person name="Zhang T."/>
            <person name="Song X."/>
            <person name="Zhang H."/>
            <person name="Dai N."/>
            <person name="Sheng W."/>
            <person name="Hou X."/>
            <person name="Wei L."/>
        </authorList>
    </citation>
    <scope>NUCLEOTIDE SEQUENCE</scope>
    <source>
        <strain evidence="1">K16</strain>
        <tissue evidence="1">Leaf</tissue>
    </source>
</reference>
<protein>
    <submittedName>
        <fullName evidence="1">Uncharacterized protein</fullName>
    </submittedName>
</protein>
<accession>A0AAE2BQS1</accession>
<comment type="caution">
    <text evidence="1">The sequence shown here is derived from an EMBL/GenBank/DDBJ whole genome shotgun (WGS) entry which is preliminary data.</text>
</comment>
<evidence type="ECO:0000313" key="1">
    <source>
        <dbReference type="EMBL" id="KAK4394324.1"/>
    </source>
</evidence>
<sequence length="197" mass="22706">MEKEVRQCGKVLSLTEDEESGVIMPDRLWQVELEHYLLCLVGHLLTNWSVGFDAMWTSVQGMINPVKGLEIHQLEGDMFLQRFNHIIGWNPALEGCPWSFEKKILILSGIHNEENPMRPDIYEFFVHVHDLQLSINLGLATLVGKCIGRFPDMEMDESGCSWWSYCESWMLELIGKYYEFQIADDFVDSGINSPYGP</sequence>
<dbReference type="AlphaFoldDB" id="A0AAE2BQS1"/>
<dbReference type="Proteomes" id="UP001289374">
    <property type="component" value="Unassembled WGS sequence"/>
</dbReference>
<gene>
    <name evidence="1" type="ORF">Sango_1903200</name>
</gene>
<reference evidence="1" key="2">
    <citation type="journal article" date="2024" name="Plant">
        <title>Genomic evolution and insights into agronomic trait innovations of Sesamum species.</title>
        <authorList>
            <person name="Miao H."/>
            <person name="Wang L."/>
            <person name="Qu L."/>
            <person name="Liu H."/>
            <person name="Sun Y."/>
            <person name="Le M."/>
            <person name="Wang Q."/>
            <person name="Wei S."/>
            <person name="Zheng Y."/>
            <person name="Lin W."/>
            <person name="Duan Y."/>
            <person name="Cao H."/>
            <person name="Xiong S."/>
            <person name="Wang X."/>
            <person name="Wei L."/>
            <person name="Li C."/>
            <person name="Ma Q."/>
            <person name="Ju M."/>
            <person name="Zhao R."/>
            <person name="Li G."/>
            <person name="Mu C."/>
            <person name="Tian Q."/>
            <person name="Mei H."/>
            <person name="Zhang T."/>
            <person name="Gao T."/>
            <person name="Zhang H."/>
        </authorList>
    </citation>
    <scope>NUCLEOTIDE SEQUENCE</scope>
    <source>
        <strain evidence="1">K16</strain>
    </source>
</reference>
<keyword evidence="2" id="KW-1185">Reference proteome</keyword>
<name>A0AAE2BQS1_9LAMI</name>
<proteinExistence type="predicted"/>
<organism evidence="1 2">
    <name type="scientific">Sesamum angolense</name>
    <dbReference type="NCBI Taxonomy" id="2727404"/>
    <lineage>
        <taxon>Eukaryota</taxon>
        <taxon>Viridiplantae</taxon>
        <taxon>Streptophyta</taxon>
        <taxon>Embryophyta</taxon>
        <taxon>Tracheophyta</taxon>
        <taxon>Spermatophyta</taxon>
        <taxon>Magnoliopsida</taxon>
        <taxon>eudicotyledons</taxon>
        <taxon>Gunneridae</taxon>
        <taxon>Pentapetalae</taxon>
        <taxon>asterids</taxon>
        <taxon>lamiids</taxon>
        <taxon>Lamiales</taxon>
        <taxon>Pedaliaceae</taxon>
        <taxon>Sesamum</taxon>
    </lineage>
</organism>